<sequence>MRPIGDEAQVYTQRFWPYIDIYGSWHGQLVASVPADVVRNPDAPVRTYGVVDIPNPGWTEAAHKNGARTLGGCFWLRPDRFENFVQRDPDGSFPVGRKLVGIKQYFGFDGYFINQEDAVSPAQIKALFAMFRYMKSLDADLYLQYYDADLPGSGELDYQNEINERNVGSLGTVSDPVADSIFINYGWPYADKDLSGSAATVAGRGFDPRKAAVASTECQQGGFNPAEDFGSVASPGHAAPVSWALFVENQIWADAAKEGITATAGGRAQYRDLERKFWSGPAGDPSQSGRAQARKPPYRTDVLNYKVWDGVAHSIVEKSAISALPLVTNFNIGVGTHLAVAGETVGSKAWNNAGIAEVAPTWQYWTEHAGGATSAFVLD</sequence>
<dbReference type="PANTHER" id="PTHR13246:SF1">
    <property type="entry name" value="CYTOSOLIC ENDO-BETA-N-ACETYLGLUCOSAMINIDASE"/>
    <property type="match status" value="1"/>
</dbReference>
<dbReference type="Gene3D" id="3.20.20.80">
    <property type="entry name" value="Glycosidases"/>
    <property type="match status" value="1"/>
</dbReference>
<comment type="caution">
    <text evidence="2">The sequence shown here is derived from an EMBL/GenBank/DDBJ whole genome shotgun (WGS) entry which is preliminary data.</text>
</comment>
<dbReference type="GO" id="GO:0005829">
    <property type="term" value="C:cytosol"/>
    <property type="evidence" value="ECO:0007669"/>
    <property type="project" value="UniProtKB-SubCell"/>
</dbReference>
<dbReference type="PANTHER" id="PTHR13246">
    <property type="entry name" value="ENDO BETA N-ACETYLGLUCOSAMINIDASE"/>
    <property type="match status" value="1"/>
</dbReference>
<reference evidence="2 3" key="1">
    <citation type="submission" date="2020-11" db="EMBL/GenBank/DDBJ databases">
        <title>Arthrobacter antarcticus sp. nov., isolated from Antarctic Soil.</title>
        <authorList>
            <person name="Li J."/>
        </authorList>
    </citation>
    <scope>NUCLEOTIDE SEQUENCE [LARGE SCALE GENOMIC DNA]</scope>
    <source>
        <strain evidence="2 3">Z1-20</strain>
    </source>
</reference>
<feature type="domain" description="Cytosolic endo-beta-N-acetylglucosaminidase TIM barrel" evidence="1">
    <location>
        <begin position="6"/>
        <end position="337"/>
    </location>
</feature>
<dbReference type="EMBL" id="JADNYM010000001">
    <property type="protein sequence ID" value="MBG0737984.1"/>
    <property type="molecule type" value="Genomic_DNA"/>
</dbReference>
<gene>
    <name evidence="2" type="ORF">IV500_00825</name>
</gene>
<dbReference type="AlphaFoldDB" id="A0A931G664"/>
<dbReference type="GO" id="GO:0033925">
    <property type="term" value="F:mannosyl-glycoprotein endo-beta-N-acetylglucosaminidase activity"/>
    <property type="evidence" value="ECO:0007669"/>
    <property type="project" value="InterPro"/>
</dbReference>
<evidence type="ECO:0000313" key="3">
    <source>
        <dbReference type="Proteomes" id="UP000655366"/>
    </source>
</evidence>
<accession>A0A931G664</accession>
<dbReference type="Gene3D" id="2.60.120.260">
    <property type="entry name" value="Galactose-binding domain-like"/>
    <property type="match status" value="1"/>
</dbReference>
<proteinExistence type="predicted"/>
<protein>
    <recommendedName>
        <fullName evidence="1">Cytosolic endo-beta-N-acetylglucosaminidase TIM barrel domain-containing protein</fullName>
    </recommendedName>
</protein>
<dbReference type="InterPro" id="IPR032979">
    <property type="entry name" value="ENGase"/>
</dbReference>
<keyword evidence="3" id="KW-1185">Reference proteome</keyword>
<evidence type="ECO:0000313" key="2">
    <source>
        <dbReference type="EMBL" id="MBG0737984.1"/>
    </source>
</evidence>
<name>A0A931G664_9MICC</name>
<dbReference type="Pfam" id="PF03644">
    <property type="entry name" value="Glyco_hydro_85"/>
    <property type="match status" value="1"/>
</dbReference>
<evidence type="ECO:0000259" key="1">
    <source>
        <dbReference type="Pfam" id="PF03644"/>
    </source>
</evidence>
<dbReference type="InterPro" id="IPR005201">
    <property type="entry name" value="TIM_ENGase"/>
</dbReference>
<dbReference type="Proteomes" id="UP000655366">
    <property type="component" value="Unassembled WGS sequence"/>
</dbReference>
<organism evidence="2 3">
    <name type="scientific">Arthrobacter terrae</name>
    <dbReference type="NCBI Taxonomy" id="2935737"/>
    <lineage>
        <taxon>Bacteria</taxon>
        <taxon>Bacillati</taxon>
        <taxon>Actinomycetota</taxon>
        <taxon>Actinomycetes</taxon>
        <taxon>Micrococcales</taxon>
        <taxon>Micrococcaceae</taxon>
        <taxon>Arthrobacter</taxon>
    </lineage>
</organism>